<evidence type="ECO:0000256" key="1">
    <source>
        <dbReference type="ARBA" id="ARBA00008348"/>
    </source>
</evidence>
<feature type="domain" description="RNA-binding S4" evidence="6">
    <location>
        <begin position="3"/>
        <end position="67"/>
    </location>
</feature>
<dbReference type="InterPro" id="IPR020103">
    <property type="entry name" value="PsdUridine_synth_cat_dom_sf"/>
</dbReference>
<dbReference type="EMBL" id="CP072643">
    <property type="protein sequence ID" value="QUV95366.1"/>
    <property type="molecule type" value="Genomic_DNA"/>
</dbReference>
<dbReference type="SUPFAM" id="SSF55120">
    <property type="entry name" value="Pseudouridine synthase"/>
    <property type="match status" value="1"/>
</dbReference>
<dbReference type="InterPro" id="IPR020094">
    <property type="entry name" value="TruA/RsuA/RluB/E/F_N"/>
</dbReference>
<dbReference type="Pfam" id="PF01479">
    <property type="entry name" value="S4"/>
    <property type="match status" value="1"/>
</dbReference>
<evidence type="ECO:0000256" key="4">
    <source>
        <dbReference type="RuleBase" id="RU003887"/>
    </source>
</evidence>
<evidence type="ECO:0000313" key="7">
    <source>
        <dbReference type="EMBL" id="QUV95366.1"/>
    </source>
</evidence>
<dbReference type="Proteomes" id="UP000677668">
    <property type="component" value="Chromosome 2"/>
</dbReference>
<comment type="similarity">
    <text evidence="1 4">Belongs to the pseudouridine synthase RsuA family.</text>
</comment>
<proteinExistence type="inferred from homology"/>
<dbReference type="InterPro" id="IPR042092">
    <property type="entry name" value="PsdUridine_s_RsuA/RluB/E/F_cat"/>
</dbReference>
<dbReference type="EC" id="5.4.99.-" evidence="4"/>
<evidence type="ECO:0000259" key="6">
    <source>
        <dbReference type="SMART" id="SM00363"/>
    </source>
</evidence>
<dbReference type="SMART" id="SM00363">
    <property type="entry name" value="S4"/>
    <property type="match status" value="1"/>
</dbReference>
<dbReference type="RefSeq" id="WP_211423594.1">
    <property type="nucleotide sequence ID" value="NZ_CP072643.1"/>
</dbReference>
<dbReference type="PROSITE" id="PS50889">
    <property type="entry name" value="S4"/>
    <property type="match status" value="1"/>
</dbReference>
<evidence type="ECO:0000256" key="5">
    <source>
        <dbReference type="SAM" id="MobiDB-lite"/>
    </source>
</evidence>
<dbReference type="InterPro" id="IPR018496">
    <property type="entry name" value="PsdUridine_synth_RsuA/RluB_CS"/>
</dbReference>
<dbReference type="InterPro" id="IPR006145">
    <property type="entry name" value="PsdUridine_synth_RsuA/RluA"/>
</dbReference>
<keyword evidence="2 4" id="KW-0413">Isomerase</keyword>
<dbReference type="PROSITE" id="PS01149">
    <property type="entry name" value="PSI_RSU"/>
    <property type="match status" value="1"/>
</dbReference>
<dbReference type="InterPro" id="IPR000748">
    <property type="entry name" value="PsdUridine_synth_RsuA/RluB/E/F"/>
</dbReference>
<feature type="compositionally biased region" description="Basic and acidic residues" evidence="5">
    <location>
        <begin position="263"/>
        <end position="275"/>
    </location>
</feature>
<evidence type="ECO:0000256" key="2">
    <source>
        <dbReference type="ARBA" id="ARBA00023235"/>
    </source>
</evidence>
<dbReference type="Gene3D" id="3.30.70.580">
    <property type="entry name" value="Pseudouridine synthase I, catalytic domain, N-terminal subdomain"/>
    <property type="match status" value="1"/>
</dbReference>
<feature type="region of interest" description="Disordered" evidence="5">
    <location>
        <begin position="251"/>
        <end position="339"/>
    </location>
</feature>
<dbReference type="SUPFAM" id="SSF55174">
    <property type="entry name" value="Alpha-L RNA-binding motif"/>
    <property type="match status" value="1"/>
</dbReference>
<dbReference type="InterPro" id="IPR002942">
    <property type="entry name" value="S4_RNA-bd"/>
</dbReference>
<dbReference type="InterPro" id="IPR050343">
    <property type="entry name" value="RsuA_PseudoU_synthase"/>
</dbReference>
<evidence type="ECO:0000313" key="8">
    <source>
        <dbReference type="Proteomes" id="UP000677668"/>
    </source>
</evidence>
<dbReference type="NCBIfam" id="TIGR00093">
    <property type="entry name" value="pseudouridine synthase"/>
    <property type="match status" value="1"/>
</dbReference>
<dbReference type="Pfam" id="PF00849">
    <property type="entry name" value="PseudoU_synth_2"/>
    <property type="match status" value="1"/>
</dbReference>
<dbReference type="PANTHER" id="PTHR47683">
    <property type="entry name" value="PSEUDOURIDINE SYNTHASE FAMILY PROTEIN-RELATED"/>
    <property type="match status" value="1"/>
</dbReference>
<name>A0ABX8B6Z3_9BACT</name>
<dbReference type="InterPro" id="IPR036986">
    <property type="entry name" value="S4_RNA-bd_sf"/>
</dbReference>
<evidence type="ECO:0000256" key="3">
    <source>
        <dbReference type="PROSITE-ProRule" id="PRU00182"/>
    </source>
</evidence>
<accession>A0ABX8B6Z3</accession>
<keyword evidence="3" id="KW-0694">RNA-binding</keyword>
<keyword evidence="8" id="KW-1185">Reference proteome</keyword>
<organism evidence="7 8">
    <name type="scientific">Chloracidobacterium sp. N</name>
    <dbReference type="NCBI Taxonomy" id="2821540"/>
    <lineage>
        <taxon>Bacteria</taxon>
        <taxon>Pseudomonadati</taxon>
        <taxon>Acidobacteriota</taxon>
        <taxon>Terriglobia</taxon>
        <taxon>Terriglobales</taxon>
        <taxon>Acidobacteriaceae</taxon>
        <taxon>Chloracidobacterium</taxon>
        <taxon>Chloracidobacterium aggregatum</taxon>
    </lineage>
</organism>
<dbReference type="PANTHER" id="PTHR47683:SF2">
    <property type="entry name" value="RNA-BINDING S4 DOMAIN-CONTAINING PROTEIN"/>
    <property type="match status" value="1"/>
</dbReference>
<sequence length="339" mass="37110">MQERLQKLIAAAGLASRREAEMWIQNGLVTVNGQVVDTLGAKADPEHDAIKVKGRLINPKLAQRKLVYYLLNKPKGYLSSLSDPEQRPLVTDLLPKGAPRVHPVGRLDFNTEGLLILTNDGALTNLVTKAGDHCPKVYHVKVKGTPGPAQLERLQHGMTIDGEVHRIAHLTPLDHTDYDNTWYELVLHEGKNNQIRRMFDAIGHSVLKLRRVAIGHLTDAGLPVGAVRELTPAEVQRFFSKRKIAPRVVAKKAATKKLGKPRPVGEAKARQRERLATTIGRTAQPPAKPSRRPARQTAEPTASERGAPRSAPAARTRTPPKSGGKNGSAPARPASRRKS</sequence>
<gene>
    <name evidence="7" type="ORF">J8C05_15270</name>
</gene>
<protein>
    <recommendedName>
        <fullName evidence="4">Pseudouridine synthase</fullName>
        <ecNumber evidence="4">5.4.99.-</ecNumber>
    </recommendedName>
</protein>
<feature type="compositionally biased region" description="Low complexity" evidence="5">
    <location>
        <begin position="308"/>
        <end position="320"/>
    </location>
</feature>
<feature type="compositionally biased region" description="Basic residues" evidence="5">
    <location>
        <begin position="251"/>
        <end position="260"/>
    </location>
</feature>
<reference evidence="7 8" key="1">
    <citation type="submission" date="2021-03" db="EMBL/GenBank/DDBJ databases">
        <title>Genomic and phenotypic characterization of Chloracidobacterium isolates provides evidence for multiple species.</title>
        <authorList>
            <person name="Saini M.K."/>
            <person name="Costas A.M.G."/>
            <person name="Tank M."/>
            <person name="Bryant D.A."/>
        </authorList>
    </citation>
    <scope>NUCLEOTIDE SEQUENCE [LARGE SCALE GENOMIC DNA]</scope>
    <source>
        <strain evidence="7 8">N</strain>
    </source>
</reference>
<dbReference type="CDD" id="cd00165">
    <property type="entry name" value="S4"/>
    <property type="match status" value="1"/>
</dbReference>
<dbReference type="Gene3D" id="3.30.70.1560">
    <property type="entry name" value="Alpha-L RNA-binding motif"/>
    <property type="match status" value="1"/>
</dbReference>
<dbReference type="CDD" id="cd02870">
    <property type="entry name" value="PseudoU_synth_RsuA_like"/>
    <property type="match status" value="1"/>
</dbReference>
<dbReference type="Gene3D" id="3.10.290.10">
    <property type="entry name" value="RNA-binding S4 domain"/>
    <property type="match status" value="1"/>
</dbReference>